<dbReference type="GO" id="GO:0004519">
    <property type="term" value="F:endonuclease activity"/>
    <property type="evidence" value="ECO:0007669"/>
    <property type="project" value="InterPro"/>
</dbReference>
<evidence type="ECO:0000313" key="5">
    <source>
        <dbReference type="Proteomes" id="UP000033774"/>
    </source>
</evidence>
<dbReference type="InterPro" id="IPR046454">
    <property type="entry name" value="GpA_endonuclease"/>
</dbReference>
<dbReference type="Proteomes" id="UP000033774">
    <property type="component" value="Unassembled WGS sequence"/>
</dbReference>
<dbReference type="InterPro" id="IPR008866">
    <property type="entry name" value="Phage_lambda_GpA-like"/>
</dbReference>
<feature type="region of interest" description="Disordered" evidence="1">
    <location>
        <begin position="623"/>
        <end position="652"/>
    </location>
</feature>
<reference evidence="4 5" key="1">
    <citation type="submission" date="2015-03" db="EMBL/GenBank/DDBJ databases">
        <title>Draft genome sequence of Elstera litoralis.</title>
        <authorList>
            <person name="Rahalkar M.C."/>
            <person name="Dhakephalkar P.K."/>
            <person name="Pore S.D."/>
            <person name="Arora P."/>
            <person name="Kapse N.G."/>
            <person name="Pandit P.S."/>
        </authorList>
    </citation>
    <scope>NUCLEOTIDE SEQUENCE [LARGE SCALE GENOMIC DNA]</scope>
    <source>
        <strain evidence="4 5">Dia-1</strain>
    </source>
</reference>
<feature type="domain" description="Phage terminase large subunit GpA ATPase" evidence="2">
    <location>
        <begin position="42"/>
        <end position="287"/>
    </location>
</feature>
<dbReference type="RefSeq" id="WP_045774541.1">
    <property type="nucleotide sequence ID" value="NZ_LAJY01000051.1"/>
</dbReference>
<accession>A0A0F3IVH9</accession>
<dbReference type="InterPro" id="IPR046453">
    <property type="entry name" value="GpA_ATPase"/>
</dbReference>
<protein>
    <recommendedName>
        <fullName evidence="6">Terminase</fullName>
    </recommendedName>
</protein>
<dbReference type="Pfam" id="PF20454">
    <property type="entry name" value="GpA_nuclease"/>
    <property type="match status" value="1"/>
</dbReference>
<dbReference type="EMBL" id="LAJY01000051">
    <property type="protein sequence ID" value="KJV10755.1"/>
    <property type="molecule type" value="Genomic_DNA"/>
</dbReference>
<feature type="compositionally biased region" description="Pro residues" evidence="1">
    <location>
        <begin position="630"/>
        <end position="639"/>
    </location>
</feature>
<evidence type="ECO:0000256" key="1">
    <source>
        <dbReference type="SAM" id="MobiDB-lite"/>
    </source>
</evidence>
<proteinExistence type="inferred from homology"/>
<evidence type="ECO:0008006" key="6">
    <source>
        <dbReference type="Google" id="ProtNLM"/>
    </source>
</evidence>
<dbReference type="AlphaFoldDB" id="A0A0F3IVH9"/>
<dbReference type="GO" id="GO:0016887">
    <property type="term" value="F:ATP hydrolysis activity"/>
    <property type="evidence" value="ECO:0007669"/>
    <property type="project" value="InterPro"/>
</dbReference>
<sequence length="652" mass="71918">MYASGRTTYLRAFAAGLMPDPDLTVTEWARKFRVLGSDEGPVPGEWSDDLVPFLREITDCLSPSHPCREVTFCKSAQVAGSAGGLNFIGAIIDAFPAPTLVVLPTVDTAKTYVRTKLQPMLDNSPVLRGKVVEQKQRRGGSTQTDKKFPGGFLRITGANSSAPLQSISVRFVIKEELSEWPDQLESRGDPDTQVDKRQTAYSATKKTFNVSTPGTAGTCRITKKFEAGDQRRYYVPCPECGHYQILEFEHLKHNDAPPYEAYYLCQSGNGCFIQHHHKSAMLAAGRWVAHASGEGREPSFHLHQLYSPFVSWDDTVQEKKKAEAGGPRDMKVYVQQVKGEAYEEKGEVPDYNLLLARREDYASRTLPYGALFLSAGVDVGHHYLVYEVVAWGPGRASWSVDHGILQGDTKLPAVWAALDEVLDRAYPDSVGRAHYIHAAAVDSGDGNRALDVYRYCRSRPKTLAIKGMPGWRRPIIGTPSRVDVDENGRKWTGGALVWPVGTWEIKTDFYAALGRAGTPALKQFEPGYCHFHNGCDEPFYKQLTAEALVTNEKGKQEWKPFGENHFHDARIYAIAAAASLGLYNLTEEQWAAMVVAHNDLPKPSQADLFLQALTPILAVPQTAAPQAPVAQPPEPPPAPRSGFTLGRGFGRS</sequence>
<comment type="caution">
    <text evidence="4">The sequence shown here is derived from an EMBL/GenBank/DDBJ whole genome shotgun (WGS) entry which is preliminary data.</text>
</comment>
<keyword evidence="5" id="KW-1185">Reference proteome</keyword>
<feature type="domain" description="Terminase large subunit GpA endonuclease" evidence="3">
    <location>
        <begin position="298"/>
        <end position="587"/>
    </location>
</feature>
<dbReference type="GO" id="GO:0005524">
    <property type="term" value="F:ATP binding"/>
    <property type="evidence" value="ECO:0007669"/>
    <property type="project" value="InterPro"/>
</dbReference>
<evidence type="ECO:0000259" key="3">
    <source>
        <dbReference type="Pfam" id="PF20454"/>
    </source>
</evidence>
<name>A0A0F3IVH9_9PROT</name>
<dbReference type="OrthoDB" id="5181253at2"/>
<evidence type="ECO:0000259" key="2">
    <source>
        <dbReference type="Pfam" id="PF05876"/>
    </source>
</evidence>
<gene>
    <name evidence="4" type="ORF">VZ95_02885</name>
</gene>
<dbReference type="HAMAP" id="MF_04144">
    <property type="entry name" value="TERL_LAMBDA"/>
    <property type="match status" value="1"/>
</dbReference>
<dbReference type="Pfam" id="PF05876">
    <property type="entry name" value="GpA_ATPase"/>
    <property type="match status" value="1"/>
</dbReference>
<evidence type="ECO:0000313" key="4">
    <source>
        <dbReference type="EMBL" id="KJV10755.1"/>
    </source>
</evidence>
<organism evidence="4 5">
    <name type="scientific">Elstera litoralis</name>
    <dbReference type="NCBI Taxonomy" id="552518"/>
    <lineage>
        <taxon>Bacteria</taxon>
        <taxon>Pseudomonadati</taxon>
        <taxon>Pseudomonadota</taxon>
        <taxon>Alphaproteobacteria</taxon>
        <taxon>Rhodospirillales</taxon>
        <taxon>Rhodospirillaceae</taxon>
        <taxon>Elstera</taxon>
    </lineage>
</organism>